<sequence length="179" mass="20419">MNLSRLLLLGIIILCFACKNEKETNFNTPQLPAKLDSLSTEKIKLELLKLSSQAEKDLQSFEDFKNLQSFITTLQNSNPYYINKHVDSLELLVQTFEENLSEDLNVNTINSRLTVIATELGLLKLLSESKNPDAKKILEANARIIKAYNSLIIQLNELSLAIPENIEKELLRDEEKKEQ</sequence>
<name>A0ABW5AVA1_9FLAO</name>
<comment type="caution">
    <text evidence="1">The sequence shown here is derived from an EMBL/GenBank/DDBJ whole genome shotgun (WGS) entry which is preliminary data.</text>
</comment>
<dbReference type="RefSeq" id="WP_378319908.1">
    <property type="nucleotide sequence ID" value="NZ_JBHUHY010000006.1"/>
</dbReference>
<protein>
    <submittedName>
        <fullName evidence="1">Uncharacterized protein</fullName>
    </submittedName>
</protein>
<reference evidence="2" key="1">
    <citation type="journal article" date="2019" name="Int. J. Syst. Evol. Microbiol.">
        <title>The Global Catalogue of Microorganisms (GCM) 10K type strain sequencing project: providing services to taxonomists for standard genome sequencing and annotation.</title>
        <authorList>
            <consortium name="The Broad Institute Genomics Platform"/>
            <consortium name="The Broad Institute Genome Sequencing Center for Infectious Disease"/>
            <person name="Wu L."/>
            <person name="Ma J."/>
        </authorList>
    </citation>
    <scope>NUCLEOTIDE SEQUENCE [LARGE SCALE GENOMIC DNA]</scope>
    <source>
        <strain evidence="2">DT92</strain>
    </source>
</reference>
<dbReference type="Proteomes" id="UP001597344">
    <property type="component" value="Unassembled WGS sequence"/>
</dbReference>
<evidence type="ECO:0000313" key="1">
    <source>
        <dbReference type="EMBL" id="MFD2186913.1"/>
    </source>
</evidence>
<accession>A0ABW5AVA1</accession>
<organism evidence="1 2">
    <name type="scientific">Aquimarina celericrescens</name>
    <dbReference type="NCBI Taxonomy" id="1964542"/>
    <lineage>
        <taxon>Bacteria</taxon>
        <taxon>Pseudomonadati</taxon>
        <taxon>Bacteroidota</taxon>
        <taxon>Flavobacteriia</taxon>
        <taxon>Flavobacteriales</taxon>
        <taxon>Flavobacteriaceae</taxon>
        <taxon>Aquimarina</taxon>
    </lineage>
</organism>
<dbReference type="EMBL" id="JBHUHY010000006">
    <property type="protein sequence ID" value="MFD2186913.1"/>
    <property type="molecule type" value="Genomic_DNA"/>
</dbReference>
<proteinExistence type="predicted"/>
<keyword evidence="2" id="KW-1185">Reference proteome</keyword>
<evidence type="ECO:0000313" key="2">
    <source>
        <dbReference type="Proteomes" id="UP001597344"/>
    </source>
</evidence>
<gene>
    <name evidence="1" type="ORF">ACFSJT_08925</name>
</gene>